<proteinExistence type="predicted"/>
<feature type="signal peptide" evidence="1">
    <location>
        <begin position="1"/>
        <end position="20"/>
    </location>
</feature>
<dbReference type="EMBL" id="DWZI01000011">
    <property type="protein sequence ID" value="HJA84943.1"/>
    <property type="molecule type" value="Genomic_DNA"/>
</dbReference>
<keyword evidence="1" id="KW-0732">Signal</keyword>
<keyword evidence="2" id="KW-0645">Protease</keyword>
<reference evidence="2" key="1">
    <citation type="journal article" date="2021" name="PeerJ">
        <title>Extensive microbial diversity within the chicken gut microbiome revealed by metagenomics and culture.</title>
        <authorList>
            <person name="Gilroy R."/>
            <person name="Ravi A."/>
            <person name="Getino M."/>
            <person name="Pursley I."/>
            <person name="Horton D.L."/>
            <person name="Alikhan N.F."/>
            <person name="Baker D."/>
            <person name="Gharbi K."/>
            <person name="Hall N."/>
            <person name="Watson M."/>
            <person name="Adriaenssens E.M."/>
            <person name="Foster-Nyarko E."/>
            <person name="Jarju S."/>
            <person name="Secka A."/>
            <person name="Antonio M."/>
            <person name="Oren A."/>
            <person name="Chaudhuri R.R."/>
            <person name="La Ragione R."/>
            <person name="Hildebrand F."/>
            <person name="Pallen M.J."/>
        </authorList>
    </citation>
    <scope>NUCLEOTIDE SEQUENCE</scope>
    <source>
        <strain evidence="2">ChiHjej12B11-9795</strain>
    </source>
</reference>
<gene>
    <name evidence="2" type="ORF">H9950_01870</name>
</gene>
<dbReference type="Gene3D" id="2.60.40.1120">
    <property type="entry name" value="Carboxypeptidase-like, regulatory domain"/>
    <property type="match status" value="1"/>
</dbReference>
<comment type="caution">
    <text evidence="2">The sequence shown here is derived from an EMBL/GenBank/DDBJ whole genome shotgun (WGS) entry which is preliminary data.</text>
</comment>
<sequence>MMNKAWWLFGWFLVWSVALSAQTVTGTVRDEAGSPLAYAYVSAREPGSTLLVAFTQTADDGSYRLELERAGEWMLEYSLMSYEKDSVALSLRQREVRIHNAVLRPAAWMLQEVVIRPQVPVFMKKDTVVFNAKAFLRGHERVVEDLLKNLPGIEVDDNGVIRAQGKEVEKVLLEGDDLLNKGYQLLTKGLDVKAISQVELLQNYVDNPLEKGLVHTDDVALNLRLEDDAKGQWIGTLYGGGGTERGYNAQGNLLHVSKKNKHYLSASLNNIGSQMVANIARVLELDNPQSFNLRPTTVQGNLPGVSLKRGNFNQEKTFSYSTVLNPTENLKVEPAVAWASDRRKTDYATDRTYTWNKYSFTNRFEKQTTTRPDNYVGRLKVTYTPQKKVEWKSTTQVLIERSEADAATLFDGNRYREQADNRQTFVAQRLSYSNRAAENRLWEAAVSWVYGRAPQQYGVDSLTTESEIPTDRFEQQTTDRRMRLTGGVSYLHALNPHHSLRTNVMFHWDQDRFGLAAFDTLQLTETSLALSLFYTWKLRKARLETGAQLEWLRTDYNGLLRNDVLLQPVASWEWMPGRKHNLKVQWTFRRQTPDLHEWLPWTVRGSLNAYQRGSGNTRLLSDQVMSLSYKYGGWSDLFVGNVFLTYVHSPRYLSVQQDIHPEYILTETLPLEGRDAFTASGSTDFYLNSLSSNLKLSGGVGVSSYDYVRVDAGKLPYNNMSYRVGLQLKSSFQGAFNYDLGGNYLHRRNRSANTRVAAVTAFANLYVQAGRWRAQAHGDLCRWTGDGSSADTYAFVDMEVSYEVWRNRLTLFVRGENLLGADTYVEESFDETSHTYGVYRLHPRRVMFLAMFRF</sequence>
<dbReference type="GO" id="GO:0004180">
    <property type="term" value="F:carboxypeptidase activity"/>
    <property type="evidence" value="ECO:0007669"/>
    <property type="project" value="UniProtKB-KW"/>
</dbReference>
<dbReference type="SUPFAM" id="SSF49464">
    <property type="entry name" value="Carboxypeptidase regulatory domain-like"/>
    <property type="match status" value="1"/>
</dbReference>
<keyword evidence="2" id="KW-0378">Hydrolase</keyword>
<feature type="chain" id="PRO_5038833090" evidence="1">
    <location>
        <begin position="21"/>
        <end position="854"/>
    </location>
</feature>
<organism evidence="2 3">
    <name type="scientific">Candidatus Bacteroides avicola</name>
    <dbReference type="NCBI Taxonomy" id="2838468"/>
    <lineage>
        <taxon>Bacteria</taxon>
        <taxon>Pseudomonadati</taxon>
        <taxon>Bacteroidota</taxon>
        <taxon>Bacteroidia</taxon>
        <taxon>Bacteroidales</taxon>
        <taxon>Bacteroidaceae</taxon>
        <taxon>Bacteroides</taxon>
    </lineage>
</organism>
<protein>
    <submittedName>
        <fullName evidence="2">Carboxypeptidase-like regulatory domain-containing protein</fullName>
    </submittedName>
</protein>
<evidence type="ECO:0000313" key="3">
    <source>
        <dbReference type="Proteomes" id="UP000823862"/>
    </source>
</evidence>
<accession>A0A9D2HVL6</accession>
<reference evidence="2" key="2">
    <citation type="submission" date="2021-04" db="EMBL/GenBank/DDBJ databases">
        <authorList>
            <person name="Gilroy R."/>
        </authorList>
    </citation>
    <scope>NUCLEOTIDE SEQUENCE</scope>
    <source>
        <strain evidence="2">ChiHjej12B11-9795</strain>
    </source>
</reference>
<evidence type="ECO:0000313" key="2">
    <source>
        <dbReference type="EMBL" id="HJA84943.1"/>
    </source>
</evidence>
<dbReference type="Pfam" id="PF13620">
    <property type="entry name" value="CarboxypepD_reg"/>
    <property type="match status" value="1"/>
</dbReference>
<dbReference type="SUPFAM" id="SSF56935">
    <property type="entry name" value="Porins"/>
    <property type="match status" value="1"/>
</dbReference>
<dbReference type="AlphaFoldDB" id="A0A9D2HVL6"/>
<dbReference type="InterPro" id="IPR008969">
    <property type="entry name" value="CarboxyPept-like_regulatory"/>
</dbReference>
<evidence type="ECO:0000256" key="1">
    <source>
        <dbReference type="SAM" id="SignalP"/>
    </source>
</evidence>
<keyword evidence="2" id="KW-0121">Carboxypeptidase</keyword>
<dbReference type="Proteomes" id="UP000823862">
    <property type="component" value="Unassembled WGS sequence"/>
</dbReference>
<name>A0A9D2HVL6_9BACE</name>